<protein>
    <recommendedName>
        <fullName evidence="4">Competence protein ComGE</fullName>
    </recommendedName>
</protein>
<keyword evidence="1" id="KW-0472">Membrane</keyword>
<keyword evidence="1" id="KW-0812">Transmembrane</keyword>
<name>A0A163GF27_9BACL</name>
<dbReference type="RefSeq" id="WP_063178397.1">
    <property type="nucleotide sequence ID" value="NZ_LQNT01000001.1"/>
</dbReference>
<dbReference type="OrthoDB" id="2456326at2"/>
<comment type="caution">
    <text evidence="2">The sequence shown here is derived from an EMBL/GenBank/DDBJ whole genome shotgun (WGS) entry which is preliminary data.</text>
</comment>
<sequence>MSGERGFSFPESLLSLLIVYVIFTSLLPLMDRMAMNLEEEKLAAQAASVASDAVDGHYLTGAIEGSRLIGNVMFDWRMQGGGICVSYKAISGWQSRCYEPDR</sequence>
<gene>
    <name evidence="2" type="ORF">AV656_02295</name>
</gene>
<dbReference type="EMBL" id="LQNT01000001">
    <property type="protein sequence ID" value="KZE40126.1"/>
    <property type="molecule type" value="Genomic_DNA"/>
</dbReference>
<accession>A0A163GF27</accession>
<proteinExistence type="predicted"/>
<organism evidence="2 3">
    <name type="scientific">Bhargavaea cecembensis</name>
    <dbReference type="NCBI Taxonomy" id="394098"/>
    <lineage>
        <taxon>Bacteria</taxon>
        <taxon>Bacillati</taxon>
        <taxon>Bacillota</taxon>
        <taxon>Bacilli</taxon>
        <taxon>Bacillales</taxon>
        <taxon>Caryophanaceae</taxon>
        <taxon>Bhargavaea</taxon>
    </lineage>
</organism>
<dbReference type="AlphaFoldDB" id="A0A163GF27"/>
<evidence type="ECO:0000256" key="1">
    <source>
        <dbReference type="SAM" id="Phobius"/>
    </source>
</evidence>
<evidence type="ECO:0000313" key="2">
    <source>
        <dbReference type="EMBL" id="KZE40126.1"/>
    </source>
</evidence>
<reference evidence="2 3" key="1">
    <citation type="submission" date="2016-01" db="EMBL/GenBank/DDBJ databases">
        <title>Whole genome sequencing of Bhargavaea cecembensis T14.</title>
        <authorList>
            <person name="Hong K.W."/>
        </authorList>
    </citation>
    <scope>NUCLEOTIDE SEQUENCE [LARGE SCALE GENOMIC DNA]</scope>
    <source>
        <strain evidence="2 3">T14</strain>
    </source>
</reference>
<keyword evidence="1" id="KW-1133">Transmembrane helix</keyword>
<dbReference type="Proteomes" id="UP000076490">
    <property type="component" value="Unassembled WGS sequence"/>
</dbReference>
<evidence type="ECO:0000313" key="3">
    <source>
        <dbReference type="Proteomes" id="UP000076490"/>
    </source>
</evidence>
<feature type="transmembrane region" description="Helical" evidence="1">
    <location>
        <begin position="12"/>
        <end position="30"/>
    </location>
</feature>
<evidence type="ECO:0008006" key="4">
    <source>
        <dbReference type="Google" id="ProtNLM"/>
    </source>
</evidence>